<accession>A0A6M8U8Y2</accession>
<protein>
    <submittedName>
        <fullName evidence="2">Uncharacterized protein</fullName>
    </submittedName>
</protein>
<dbReference type="AlphaFoldDB" id="A0A6M8U8Y2"/>
<organism evidence="2 3">
    <name type="scientific">Paramixta manurensis</name>
    <dbReference type="NCBI Taxonomy" id="2740817"/>
    <lineage>
        <taxon>Bacteria</taxon>
        <taxon>Pseudomonadati</taxon>
        <taxon>Pseudomonadota</taxon>
        <taxon>Gammaproteobacteria</taxon>
        <taxon>Enterobacterales</taxon>
        <taxon>Erwiniaceae</taxon>
        <taxon>Paramixta</taxon>
    </lineage>
</organism>
<evidence type="ECO:0000313" key="2">
    <source>
        <dbReference type="EMBL" id="QKJ87145.1"/>
    </source>
</evidence>
<sequence>MRLFTSLLAGIIGIGIGVAHAAEDIDAQTGSYIASLCAVASQENAPTSADDYVAQIERAQVRGQSPSAISKPTFDRDEAHKVATAWMTLSDEVKKRTLFNPAGCESAVADAWKKQS</sequence>
<keyword evidence="3" id="KW-1185">Reference proteome</keyword>
<proteinExistence type="predicted"/>
<evidence type="ECO:0000313" key="3">
    <source>
        <dbReference type="Proteomes" id="UP000505325"/>
    </source>
</evidence>
<dbReference type="Proteomes" id="UP000505325">
    <property type="component" value="Chromosome"/>
</dbReference>
<evidence type="ECO:0000256" key="1">
    <source>
        <dbReference type="SAM" id="SignalP"/>
    </source>
</evidence>
<reference evidence="2 3" key="1">
    <citation type="submission" date="2020-06" db="EMBL/GenBank/DDBJ databases">
        <title>Genome sequence of Paramixta manurensis strain PD-1.</title>
        <authorList>
            <person name="Lee C.W."/>
            <person name="Kim J."/>
        </authorList>
    </citation>
    <scope>NUCLEOTIDE SEQUENCE [LARGE SCALE GENOMIC DNA]</scope>
    <source>
        <strain evidence="2 3">PD-1</strain>
    </source>
</reference>
<keyword evidence="1" id="KW-0732">Signal</keyword>
<name>A0A6M8U8Y2_9GAMM</name>
<feature type="signal peptide" evidence="1">
    <location>
        <begin position="1"/>
        <end position="21"/>
    </location>
</feature>
<dbReference type="EMBL" id="CP054212">
    <property type="protein sequence ID" value="QKJ87145.1"/>
    <property type="molecule type" value="Genomic_DNA"/>
</dbReference>
<feature type="chain" id="PRO_5027110168" evidence="1">
    <location>
        <begin position="22"/>
        <end position="116"/>
    </location>
</feature>
<gene>
    <name evidence="2" type="ORF">PMPD1_2200</name>
</gene>
<dbReference type="RefSeq" id="WP_173634109.1">
    <property type="nucleotide sequence ID" value="NZ_CP054212.1"/>
</dbReference>
<dbReference type="KEGG" id="pmak:PMPD1_2200"/>